<dbReference type="PANTHER" id="PTHR30069:SF27">
    <property type="entry name" value="BLL4766 PROTEIN"/>
    <property type="match status" value="1"/>
</dbReference>
<feature type="domain" description="TonB-dependent receptor-like beta-barrel" evidence="11">
    <location>
        <begin position="335"/>
        <end position="654"/>
    </location>
</feature>
<evidence type="ECO:0000256" key="2">
    <source>
        <dbReference type="ARBA" id="ARBA00022448"/>
    </source>
</evidence>
<reference evidence="13 14" key="1">
    <citation type="submission" date="2023-10" db="EMBL/GenBank/DDBJ databases">
        <title>Characteristics and mechanism of a salt-tolerant marine origin heterotrophic nitrifying- aerobic denitrifying bacteria Marinobacter xestospongiae HN1.</title>
        <authorList>
            <person name="Qi R."/>
        </authorList>
    </citation>
    <scope>NUCLEOTIDE SEQUENCE [LARGE SCALE GENOMIC DNA]</scope>
    <source>
        <strain evidence="13 14">HN1</strain>
    </source>
</reference>
<dbReference type="RefSeq" id="WP_316973761.1">
    <property type="nucleotide sequence ID" value="NZ_JAWIIJ010000006.1"/>
</dbReference>
<accession>A0ABU3VXX4</accession>
<feature type="signal peptide" evidence="10">
    <location>
        <begin position="1"/>
        <end position="29"/>
    </location>
</feature>
<dbReference type="Pfam" id="PF07715">
    <property type="entry name" value="Plug"/>
    <property type="match status" value="1"/>
</dbReference>
<evidence type="ECO:0000256" key="6">
    <source>
        <dbReference type="ARBA" id="ARBA00023136"/>
    </source>
</evidence>
<evidence type="ECO:0000256" key="9">
    <source>
        <dbReference type="RuleBase" id="RU003357"/>
    </source>
</evidence>
<dbReference type="InterPro" id="IPR000531">
    <property type="entry name" value="Beta-barrel_TonB"/>
</dbReference>
<comment type="similarity">
    <text evidence="8 9">Belongs to the TonB-dependent receptor family.</text>
</comment>
<protein>
    <submittedName>
        <fullName evidence="13">TonB-dependent receptor</fullName>
    </submittedName>
</protein>
<dbReference type="InterPro" id="IPR012910">
    <property type="entry name" value="Plug_dom"/>
</dbReference>
<evidence type="ECO:0000256" key="4">
    <source>
        <dbReference type="ARBA" id="ARBA00022692"/>
    </source>
</evidence>
<evidence type="ECO:0000256" key="7">
    <source>
        <dbReference type="ARBA" id="ARBA00023237"/>
    </source>
</evidence>
<evidence type="ECO:0000259" key="11">
    <source>
        <dbReference type="Pfam" id="PF00593"/>
    </source>
</evidence>
<evidence type="ECO:0000313" key="13">
    <source>
        <dbReference type="EMBL" id="MDV2079143.1"/>
    </source>
</evidence>
<dbReference type="Gene3D" id="2.170.130.10">
    <property type="entry name" value="TonB-dependent receptor, plug domain"/>
    <property type="match status" value="1"/>
</dbReference>
<dbReference type="InterPro" id="IPR036942">
    <property type="entry name" value="Beta-barrel_TonB_sf"/>
</dbReference>
<comment type="caution">
    <text evidence="13">The sequence shown here is derived from an EMBL/GenBank/DDBJ whole genome shotgun (WGS) entry which is preliminary data.</text>
</comment>
<keyword evidence="10" id="KW-0732">Signal</keyword>
<comment type="subcellular location">
    <subcellularLocation>
        <location evidence="1 8">Cell outer membrane</location>
        <topology evidence="1 8">Multi-pass membrane protein</topology>
    </subcellularLocation>
</comment>
<evidence type="ECO:0000259" key="12">
    <source>
        <dbReference type="Pfam" id="PF07715"/>
    </source>
</evidence>
<sequence length="702" mass="79193">MISLTSTARKQPCLIAGLVITALPYSAHALDERGQDSALPPERMVAALDVSDTFQPDYGFLLEEPVPQVLTTTKLRQPKSRVPGTTTIIQGELIRDLGILNLVEVFRLVPGMTMGHVGSNSPVASYHGTVAYDQRRLQVQIDGRTAYQPNLAGVDWNTMPVALENIERIEISRGPNAAAYGINAFLGTINIITRSPEDTQGVNIRTSYGSRGHRKVFGSVGHSSDRYNWRLSYQRAEEDGYDSQIDNDSLRVVPFHDGYNLDFFNYDAHASLNARHSLELRAGATDGEDEEDIRRIGDEFGAQQNPDIDVRDYYLQARWNFIQSDRHFLHIQASYQDYNRRQRWRACPPGAGFCADVNQDIFESRQEFELQDTLMLSPDLRMVSGLGYRKDSFDSDTYFNGEGANYQSRVFANIEYTPVNWLTFNVGGNWEDSTTLEDDVFSPRIAANFQLADDQTLRFVFSKAVRSPDAFEQDADWGYRVSNVAPDAASALEGTRVGPQLQASGTLREEHIISREISYFGQFRAGGGLLSTEIKYFYDHLRDIISGNISVDDWNLANNVALDQQGVELEASLEYPDTQFRLTYAYMDQDGEYTGGPVVASDAQRFIDLESRLTAEHSGSFVWVQRYGFDISSALAFYMADQLRRGDFQRVDLRLVKNVYTPRINYDVAVVFQHYLHGIPPLSRNNILSNDHQVFVEAGVRF</sequence>
<organism evidence="13 14">
    <name type="scientific">Marinobacter xestospongiae</name>
    <dbReference type="NCBI Taxonomy" id="994319"/>
    <lineage>
        <taxon>Bacteria</taxon>
        <taxon>Pseudomonadati</taxon>
        <taxon>Pseudomonadota</taxon>
        <taxon>Gammaproteobacteria</taxon>
        <taxon>Pseudomonadales</taxon>
        <taxon>Marinobacteraceae</taxon>
        <taxon>Marinobacter</taxon>
    </lineage>
</organism>
<proteinExistence type="inferred from homology"/>
<dbReference type="PANTHER" id="PTHR30069">
    <property type="entry name" value="TONB-DEPENDENT OUTER MEMBRANE RECEPTOR"/>
    <property type="match status" value="1"/>
</dbReference>
<keyword evidence="2 8" id="KW-0813">Transport</keyword>
<dbReference type="PROSITE" id="PS52016">
    <property type="entry name" value="TONB_DEPENDENT_REC_3"/>
    <property type="match status" value="1"/>
</dbReference>
<evidence type="ECO:0000256" key="8">
    <source>
        <dbReference type="PROSITE-ProRule" id="PRU01360"/>
    </source>
</evidence>
<gene>
    <name evidence="13" type="ORF">RYS15_10610</name>
</gene>
<dbReference type="Gene3D" id="2.40.170.20">
    <property type="entry name" value="TonB-dependent receptor, beta-barrel domain"/>
    <property type="match status" value="1"/>
</dbReference>
<keyword evidence="3 8" id="KW-1134">Transmembrane beta strand</keyword>
<dbReference type="InterPro" id="IPR039426">
    <property type="entry name" value="TonB-dep_rcpt-like"/>
</dbReference>
<dbReference type="SUPFAM" id="SSF56935">
    <property type="entry name" value="Porins"/>
    <property type="match status" value="1"/>
</dbReference>
<keyword evidence="5 9" id="KW-0798">TonB box</keyword>
<keyword evidence="6 8" id="KW-0472">Membrane</keyword>
<dbReference type="EMBL" id="JAWIIJ010000006">
    <property type="protein sequence ID" value="MDV2079143.1"/>
    <property type="molecule type" value="Genomic_DNA"/>
</dbReference>
<feature type="chain" id="PRO_5046746790" evidence="10">
    <location>
        <begin position="30"/>
        <end position="702"/>
    </location>
</feature>
<dbReference type="Pfam" id="PF00593">
    <property type="entry name" value="TonB_dep_Rec_b-barrel"/>
    <property type="match status" value="1"/>
</dbReference>
<evidence type="ECO:0000256" key="3">
    <source>
        <dbReference type="ARBA" id="ARBA00022452"/>
    </source>
</evidence>
<keyword evidence="13" id="KW-0675">Receptor</keyword>
<feature type="domain" description="TonB-dependent receptor plug" evidence="12">
    <location>
        <begin position="79"/>
        <end position="187"/>
    </location>
</feature>
<evidence type="ECO:0000256" key="5">
    <source>
        <dbReference type="ARBA" id="ARBA00023077"/>
    </source>
</evidence>
<dbReference type="Proteomes" id="UP001269819">
    <property type="component" value="Unassembled WGS sequence"/>
</dbReference>
<evidence type="ECO:0000313" key="14">
    <source>
        <dbReference type="Proteomes" id="UP001269819"/>
    </source>
</evidence>
<keyword evidence="14" id="KW-1185">Reference proteome</keyword>
<evidence type="ECO:0000256" key="1">
    <source>
        <dbReference type="ARBA" id="ARBA00004571"/>
    </source>
</evidence>
<keyword evidence="4 8" id="KW-0812">Transmembrane</keyword>
<evidence type="ECO:0000256" key="10">
    <source>
        <dbReference type="SAM" id="SignalP"/>
    </source>
</evidence>
<dbReference type="InterPro" id="IPR037066">
    <property type="entry name" value="Plug_dom_sf"/>
</dbReference>
<keyword evidence="7 8" id="KW-0998">Cell outer membrane</keyword>
<name>A0ABU3VXX4_9GAMM</name>